<protein>
    <submittedName>
        <fullName evidence="2">Uncharacterized protein</fullName>
    </submittedName>
</protein>
<sequence>MIAAGVAAKLLMVAALFHARLRAATTRPIRLLLMILVEGILVPQLQINENEDEAIIESEFTRQSSDLGGEDNLAAKLDALIEGCNNTCLRSAPQIEDRTNLQITHPGLPPVTKRKRLSEANLDVYSPCQELDQICNVNCWMLPTYNVAASEGGFQASVTMKGPDFECSSEGSVCAASHEARNSAASNLLAKLRSMAAES</sequence>
<feature type="chain" id="PRO_5040344856" evidence="1">
    <location>
        <begin position="27"/>
        <end position="199"/>
    </location>
</feature>
<name>A0A9Q1QL96_9CARY</name>
<dbReference type="Gene3D" id="3.30.160.20">
    <property type="match status" value="1"/>
</dbReference>
<accession>A0A9Q1QL96</accession>
<dbReference type="EMBL" id="JAKOGI010000072">
    <property type="protein sequence ID" value="KAJ8445741.1"/>
    <property type="molecule type" value="Genomic_DNA"/>
</dbReference>
<dbReference type="PANTHER" id="PTHR33913">
    <property type="entry name" value="ALEURONE LAYER MORPHOGENESIS PROTEIN"/>
    <property type="match status" value="1"/>
</dbReference>
<dbReference type="Proteomes" id="UP001153076">
    <property type="component" value="Unassembled WGS sequence"/>
</dbReference>
<organism evidence="2 3">
    <name type="scientific">Carnegiea gigantea</name>
    <dbReference type="NCBI Taxonomy" id="171969"/>
    <lineage>
        <taxon>Eukaryota</taxon>
        <taxon>Viridiplantae</taxon>
        <taxon>Streptophyta</taxon>
        <taxon>Embryophyta</taxon>
        <taxon>Tracheophyta</taxon>
        <taxon>Spermatophyta</taxon>
        <taxon>Magnoliopsida</taxon>
        <taxon>eudicotyledons</taxon>
        <taxon>Gunneridae</taxon>
        <taxon>Pentapetalae</taxon>
        <taxon>Caryophyllales</taxon>
        <taxon>Cactineae</taxon>
        <taxon>Cactaceae</taxon>
        <taxon>Cactoideae</taxon>
        <taxon>Echinocereeae</taxon>
        <taxon>Carnegiea</taxon>
    </lineage>
</organism>
<gene>
    <name evidence="2" type="ORF">Cgig2_026068</name>
</gene>
<dbReference type="PANTHER" id="PTHR33913:SF1">
    <property type="entry name" value="DRBM DOMAIN-CONTAINING PROTEIN"/>
    <property type="match status" value="1"/>
</dbReference>
<dbReference type="SUPFAM" id="SSF54768">
    <property type="entry name" value="dsRNA-binding domain-like"/>
    <property type="match status" value="1"/>
</dbReference>
<feature type="signal peptide" evidence="1">
    <location>
        <begin position="1"/>
        <end position="26"/>
    </location>
</feature>
<reference evidence="2" key="1">
    <citation type="submission" date="2022-04" db="EMBL/GenBank/DDBJ databases">
        <title>Carnegiea gigantea Genome sequencing and assembly v2.</title>
        <authorList>
            <person name="Copetti D."/>
            <person name="Sanderson M.J."/>
            <person name="Burquez A."/>
            <person name="Wojciechowski M.F."/>
        </authorList>
    </citation>
    <scope>NUCLEOTIDE SEQUENCE</scope>
    <source>
        <strain evidence="2">SGP5-SGP5p</strain>
        <tissue evidence="2">Aerial part</tissue>
    </source>
</reference>
<proteinExistence type="predicted"/>
<dbReference type="OrthoDB" id="1909634at2759"/>
<evidence type="ECO:0000313" key="3">
    <source>
        <dbReference type="Proteomes" id="UP001153076"/>
    </source>
</evidence>
<dbReference type="AlphaFoldDB" id="A0A9Q1QL96"/>
<keyword evidence="1" id="KW-0732">Signal</keyword>
<keyword evidence="3" id="KW-1185">Reference proteome</keyword>
<evidence type="ECO:0000256" key="1">
    <source>
        <dbReference type="SAM" id="SignalP"/>
    </source>
</evidence>
<evidence type="ECO:0000313" key="2">
    <source>
        <dbReference type="EMBL" id="KAJ8445741.1"/>
    </source>
</evidence>
<comment type="caution">
    <text evidence="2">The sequence shown here is derived from an EMBL/GenBank/DDBJ whole genome shotgun (WGS) entry which is preliminary data.</text>
</comment>
<dbReference type="CDD" id="cd00048">
    <property type="entry name" value="DSRM_SF"/>
    <property type="match status" value="1"/>
</dbReference>